<proteinExistence type="predicted"/>
<sequence>MNNVTDAIEKVMPLYDVGTLDTDTIVDTYYHPDAVFSDPIVTVHGRDKIAAQFRALKTIFYSYTATTLRASFAGDILTIDSVASGRFRPFPHYFGCSIRIFTILHVKNHQVISHTDHWDLKSVVESIPVLSSLYPKVRRVLGYSSTKVINVLSPRPVHVDPVVEPTDDGAAN</sequence>
<reference evidence="2" key="1">
    <citation type="submission" date="2013-12" db="EMBL/GenBank/DDBJ databases">
        <title>The Genome Sequence of Aphanomyces invadans NJM9701.</title>
        <authorList>
            <consortium name="The Broad Institute Genomics Platform"/>
            <person name="Russ C."/>
            <person name="Tyler B."/>
            <person name="van West P."/>
            <person name="Dieguez-Uribeondo J."/>
            <person name="Young S.K."/>
            <person name="Zeng Q."/>
            <person name="Gargeya S."/>
            <person name="Fitzgerald M."/>
            <person name="Abouelleil A."/>
            <person name="Alvarado L."/>
            <person name="Chapman S.B."/>
            <person name="Gainer-Dewar J."/>
            <person name="Goldberg J."/>
            <person name="Griggs A."/>
            <person name="Gujja S."/>
            <person name="Hansen M."/>
            <person name="Howarth C."/>
            <person name="Imamovic A."/>
            <person name="Ireland A."/>
            <person name="Larimer J."/>
            <person name="McCowan C."/>
            <person name="Murphy C."/>
            <person name="Pearson M."/>
            <person name="Poon T.W."/>
            <person name="Priest M."/>
            <person name="Roberts A."/>
            <person name="Saif S."/>
            <person name="Shea T."/>
            <person name="Sykes S."/>
            <person name="Wortman J."/>
            <person name="Nusbaum C."/>
            <person name="Birren B."/>
        </authorList>
    </citation>
    <scope>NUCLEOTIDE SEQUENCE [LARGE SCALE GENOMIC DNA]</scope>
    <source>
        <strain evidence="2">NJM9701</strain>
    </source>
</reference>
<name>A0A024URJ0_9STRA</name>
<feature type="domain" description="SnoaL-like" evidence="1">
    <location>
        <begin position="26"/>
        <end position="114"/>
    </location>
</feature>
<dbReference type="Gene3D" id="3.10.450.50">
    <property type="match status" value="1"/>
</dbReference>
<evidence type="ECO:0000259" key="1">
    <source>
        <dbReference type="Pfam" id="PF12680"/>
    </source>
</evidence>
<accession>A0A024URJ0</accession>
<dbReference type="SUPFAM" id="SSF54427">
    <property type="entry name" value="NTF2-like"/>
    <property type="match status" value="1"/>
</dbReference>
<dbReference type="EMBL" id="KI913953">
    <property type="protein sequence ID" value="ETW09066.1"/>
    <property type="molecule type" value="Genomic_DNA"/>
</dbReference>
<dbReference type="Pfam" id="PF12680">
    <property type="entry name" value="SnoaL_2"/>
    <property type="match status" value="1"/>
</dbReference>
<evidence type="ECO:0000313" key="2">
    <source>
        <dbReference type="EMBL" id="ETW09066.1"/>
    </source>
</evidence>
<dbReference type="eggNOG" id="ENOG502RYUB">
    <property type="taxonomic scope" value="Eukaryota"/>
</dbReference>
<dbReference type="GeneID" id="20078576"/>
<organism evidence="2">
    <name type="scientific">Aphanomyces invadans</name>
    <dbReference type="NCBI Taxonomy" id="157072"/>
    <lineage>
        <taxon>Eukaryota</taxon>
        <taxon>Sar</taxon>
        <taxon>Stramenopiles</taxon>
        <taxon>Oomycota</taxon>
        <taxon>Saprolegniomycetes</taxon>
        <taxon>Saprolegniales</taxon>
        <taxon>Verrucalvaceae</taxon>
        <taxon>Aphanomyces</taxon>
    </lineage>
</organism>
<protein>
    <recommendedName>
        <fullName evidence="1">SnoaL-like domain-containing protein</fullName>
    </recommendedName>
</protein>
<dbReference type="OrthoDB" id="9995831at2759"/>
<dbReference type="InterPro" id="IPR037401">
    <property type="entry name" value="SnoaL-like"/>
</dbReference>
<gene>
    <name evidence="2" type="ORF">H310_01526</name>
</gene>
<dbReference type="RefSeq" id="XP_008862871.1">
    <property type="nucleotide sequence ID" value="XM_008864649.1"/>
</dbReference>
<dbReference type="InterPro" id="IPR032710">
    <property type="entry name" value="NTF2-like_dom_sf"/>
</dbReference>
<dbReference type="AlphaFoldDB" id="A0A024URJ0"/>
<dbReference type="VEuPathDB" id="FungiDB:H310_01526"/>